<keyword evidence="3" id="KW-0732">Signal</keyword>
<keyword evidence="8" id="KW-1185">Reference proteome</keyword>
<keyword evidence="4" id="KW-0106">Calcium</keyword>
<dbReference type="SMART" id="SM00758">
    <property type="entry name" value="PA14"/>
    <property type="match status" value="6"/>
</dbReference>
<dbReference type="SUPFAM" id="SSF56988">
    <property type="entry name" value="Anthrax protective antigen"/>
    <property type="match status" value="6"/>
</dbReference>
<dbReference type="PANTHER" id="PTHR46769">
    <property type="entry name" value="POLYCYSTIC KIDNEY AND HEPATIC DISEASE 1 (AUTOSOMAL RECESSIVE)-LIKE 1"/>
    <property type="match status" value="1"/>
</dbReference>
<comment type="caution">
    <text evidence="7">The sequence shown here is derived from an EMBL/GenBank/DDBJ whole genome shotgun (WGS) entry which is preliminary data.</text>
</comment>
<dbReference type="InterPro" id="IPR052387">
    <property type="entry name" value="Fibrocystin"/>
</dbReference>
<dbReference type="RefSeq" id="WP_200272270.1">
    <property type="nucleotide sequence ID" value="NZ_JAENIJ010000027.1"/>
</dbReference>
<evidence type="ECO:0000256" key="4">
    <source>
        <dbReference type="ARBA" id="ARBA00022837"/>
    </source>
</evidence>
<dbReference type="PANTHER" id="PTHR46769:SF2">
    <property type="entry name" value="FIBROCYSTIN-L ISOFORM 2 PRECURSOR-RELATED"/>
    <property type="match status" value="1"/>
</dbReference>
<feature type="region of interest" description="Disordered" evidence="5">
    <location>
        <begin position="860"/>
        <end position="898"/>
    </location>
</feature>
<dbReference type="Gene3D" id="3.90.182.10">
    <property type="entry name" value="Toxin - Anthrax Protective Antigen,domain 1"/>
    <property type="match status" value="5"/>
</dbReference>
<dbReference type="Proteomes" id="UP000603141">
    <property type="component" value="Unassembled WGS sequence"/>
</dbReference>
<dbReference type="EMBL" id="JAENIJ010000027">
    <property type="protein sequence ID" value="MBK1883781.1"/>
    <property type="molecule type" value="Genomic_DNA"/>
</dbReference>
<dbReference type="Pfam" id="PF07691">
    <property type="entry name" value="PA14"/>
    <property type="match status" value="6"/>
</dbReference>
<sequence>MSSLYAAVFYLNMILKKCFITACVGAILASVETSTAGEVGKLSRELWLGVSGTSTAGLYENPVLFEAPDTKDLVDSDSIPANLGDNYIQRLRGYLKPAVTGNYTFWISSDDYSELWLSTSESKFDRTKIAFLAGASNVDAWDDQASQMSITITLQAGQSYFLEVLHKEGAVSDHVELAWQIAGGTRELIPAANMESFTVDSNDLNENELPDDWETQFGLNTASSADQGALADPDHDGFSNYVEAGLGSDPLTHSRIPGVLTMETWNDIGGARVEDLTWNPRFSKKPDSIDYVTSAATPTDRAENFGSRLRGLITAPTTGDYTFYISGDDNCELWLSGNESQFSKVKIAGMYGSSNVEQWDKYVSQESLTVSLTAGESYYIEAILKESKFGDHMEIGWKTPGATSVSVIPGSSLSSYAYDLDDPDGDGMPTAWESAHGLDPMSAIGDDGAAGDPDQDGIQNLLEYEFNSDPFSINSIAGGMTREVWRNVTESDIDEFRSTSRYWGMVDDLSVFNGALSPVNDGSNFIARGRAWLTAPATGDYTFWIASDDDSELWLSPTSSKFGRVKIAYVSGATGQQNWDSNASQQSATVHLVEGESYFLEVLHKEGGGDDHFSIAWQIPGGSREVIPSSALNSYTFDPDDVDRDELSDTWEAVYGFSLTDNGTYYPDQHPAADPDGDGVPNYLESLANVSPFKWSREAGGLTLDTWDDLNGVAVSQLTQSERFPLYPDHSQLVTSARTPQNQGDNFASRMRGVVIPPVTGDYTFYLSSDDHGELWLSTNESQFSKQKIAWVDGASGVEQWDLYPTQMSTTITLQAGQKYYIEALTKESIGNDHMEIGWLIPGTSAVEVIDGQYLEGHCRDAEDPDGDELPTSWEQQYGFDPMSPASSLETNRDPDMDGIPNWLEYQNDTDPLSSGVISGALLREVWTNVQVDTLQQFVQSEAYYQAPQETSLLFGAEAQYDSGDDYVERLRGALIAPVTGDYTFWISSDDHGELWLSSNSSKFGRRKIASCIWTASGQNWDSQPYQKSETIHLEAGQHYFIEALHQDVSGGDHLEIAWQVPGSSRELIPSSALQTFLSDPNDQDHNELPDDWESTYGFTGMVGGEYSPLADPDGDGIPNWAEALAGGDPFHSGSISGFLSFERWNDMPYYSLHETVASEKFYGAPDETGVLSDGTTGIMAGEYFASRARGYIEVPVTGSYEFWIGANTSAELWLSTDHTKYAKQRIARLDSDIGSGHGINWADAGAPWDLFSFQRSEPIQLEAGQKYYIEVDHQRGHSILAHFSIGWARDGGDRTLVPSSALSTYVQEAEDADDDFLPDAWEVSTGLDPVDNGRLDLVHQGERGDFDEDGITNREEYLLGTNPCLKDTDGDGVSDYDELHTYGTSPTSSNLITETEVSAPTLTNYNAAGTTGVWQVIDGGLIGDSFRGTIEWNFTVPQDGWWFVEVAGRLRGNLRQSEDLDLGVQIDNATMAPQTMEFLNGQASALKVLTPYLQAGTHTFKLDIRNEIGRRTFQIQSLRVFDASGFDSDLNGRPDWLDTQLTTANTVENISSESYVSPLFVEGHARYRGATSISAATSSVIVNRGLGDLHWYANAPLESTGSTTIEILQEGETQSHGVSWERWNVLDGNSITIRLGDSLKLGGWIAEGDTGTVTLTLDGVTQTIDADSSYVHQFTSVGTYTVNAEHSSSVTGACVVNVVDADFGSPMAFYSDTPTWRSFPDVASSLSVDSEPSLLIDDAIAEGDGQRLYFRPLRSGTHVVAARIGSDGPIVALGTIPTVGVSDALRNDAAVYIGSTEDGYRVLRTPIVVTDIQPGWTVVITISRAGVTFLDGTTELTLTYEDFVNGVAYVDFRYPPDMEGGYCHYTDVYDEEGRNLGRR</sequence>
<dbReference type="InterPro" id="IPR059100">
    <property type="entry name" value="TSP3_bac"/>
</dbReference>
<feature type="domain" description="PA14" evidence="6">
    <location>
        <begin position="1135"/>
        <end position="1302"/>
    </location>
</feature>
<comment type="subcellular location">
    <subcellularLocation>
        <location evidence="1">Secreted</location>
    </subcellularLocation>
</comment>
<evidence type="ECO:0000256" key="1">
    <source>
        <dbReference type="ARBA" id="ARBA00004613"/>
    </source>
</evidence>
<evidence type="ECO:0000313" key="8">
    <source>
        <dbReference type="Proteomes" id="UP000603141"/>
    </source>
</evidence>
<dbReference type="Pfam" id="PF18884">
    <property type="entry name" value="TSP3_bac"/>
    <property type="match status" value="3"/>
</dbReference>
<dbReference type="InterPro" id="IPR037524">
    <property type="entry name" value="PA14/GLEYA"/>
</dbReference>
<dbReference type="InterPro" id="IPR011658">
    <property type="entry name" value="PA14_dom"/>
</dbReference>
<evidence type="ECO:0000256" key="5">
    <source>
        <dbReference type="SAM" id="MobiDB-lite"/>
    </source>
</evidence>
<organism evidence="7 8">
    <name type="scientific">Luteolibacter pohnpeiensis</name>
    <dbReference type="NCBI Taxonomy" id="454153"/>
    <lineage>
        <taxon>Bacteria</taxon>
        <taxon>Pseudomonadati</taxon>
        <taxon>Verrucomicrobiota</taxon>
        <taxon>Verrucomicrobiia</taxon>
        <taxon>Verrucomicrobiales</taxon>
        <taxon>Verrucomicrobiaceae</taxon>
        <taxon>Luteolibacter</taxon>
    </lineage>
</organism>
<feature type="domain" description="PA14" evidence="6">
    <location>
        <begin position="475"/>
        <end position="631"/>
    </location>
</feature>
<dbReference type="PROSITE" id="PS51820">
    <property type="entry name" value="PA14"/>
    <property type="match status" value="6"/>
</dbReference>
<protein>
    <recommendedName>
        <fullName evidence="6">PA14 domain-containing protein</fullName>
    </recommendedName>
</protein>
<reference evidence="7" key="1">
    <citation type="submission" date="2021-01" db="EMBL/GenBank/DDBJ databases">
        <title>Modified the classification status of verrucomicrobia.</title>
        <authorList>
            <person name="Feng X."/>
        </authorList>
    </citation>
    <scope>NUCLEOTIDE SEQUENCE</scope>
    <source>
        <strain evidence="7">KCTC 22041</strain>
    </source>
</reference>
<evidence type="ECO:0000256" key="2">
    <source>
        <dbReference type="ARBA" id="ARBA00022525"/>
    </source>
</evidence>
<accession>A0A934S6X8</accession>
<evidence type="ECO:0000259" key="6">
    <source>
        <dbReference type="PROSITE" id="PS51820"/>
    </source>
</evidence>
<dbReference type="Gene3D" id="2.60.120.1560">
    <property type="match status" value="1"/>
</dbReference>
<feature type="domain" description="PA14" evidence="6">
    <location>
        <begin position="917"/>
        <end position="1073"/>
    </location>
</feature>
<keyword evidence="2" id="KW-0964">Secreted</keyword>
<evidence type="ECO:0000256" key="3">
    <source>
        <dbReference type="ARBA" id="ARBA00022729"/>
    </source>
</evidence>
<feature type="domain" description="PA14" evidence="6">
    <location>
        <begin position="255"/>
        <end position="412"/>
    </location>
</feature>
<feature type="domain" description="PA14" evidence="6">
    <location>
        <begin position="697"/>
        <end position="853"/>
    </location>
</feature>
<gene>
    <name evidence="7" type="ORF">JIN85_15290</name>
</gene>
<feature type="domain" description="PA14" evidence="6">
    <location>
        <begin position="37"/>
        <end position="193"/>
    </location>
</feature>
<evidence type="ECO:0000313" key="7">
    <source>
        <dbReference type="EMBL" id="MBK1883781.1"/>
    </source>
</evidence>
<name>A0A934S6X8_9BACT</name>
<proteinExistence type="predicted"/>